<gene>
    <name evidence="4" type="ORF">Tci_026717</name>
</gene>
<dbReference type="PANTHER" id="PTHR42648">
    <property type="entry name" value="TRANSPOSASE, PUTATIVE-RELATED"/>
    <property type="match status" value="1"/>
</dbReference>
<dbReference type="InterPro" id="IPR036397">
    <property type="entry name" value="RNaseH_sf"/>
</dbReference>
<feature type="domain" description="Integrase catalytic" evidence="3">
    <location>
        <begin position="370"/>
        <end position="542"/>
    </location>
</feature>
<evidence type="ECO:0000259" key="3">
    <source>
        <dbReference type="PROSITE" id="PS50994"/>
    </source>
</evidence>
<accession>A0A6L2L0I0</accession>
<dbReference type="GO" id="GO:0015074">
    <property type="term" value="P:DNA integration"/>
    <property type="evidence" value="ECO:0007669"/>
    <property type="project" value="InterPro"/>
</dbReference>
<reference evidence="4" key="1">
    <citation type="journal article" date="2019" name="Sci. Rep.">
        <title>Draft genome of Tanacetum cinerariifolium, the natural source of mosquito coil.</title>
        <authorList>
            <person name="Yamashiro T."/>
            <person name="Shiraishi A."/>
            <person name="Satake H."/>
            <person name="Nakayama K."/>
        </authorList>
    </citation>
    <scope>NUCLEOTIDE SEQUENCE</scope>
</reference>
<comment type="caution">
    <text evidence="4">The sequence shown here is derived from an EMBL/GenBank/DDBJ whole genome shotgun (WGS) entry which is preliminary data.</text>
</comment>
<evidence type="ECO:0000256" key="1">
    <source>
        <dbReference type="ARBA" id="ARBA00022670"/>
    </source>
</evidence>
<dbReference type="GO" id="GO:0003676">
    <property type="term" value="F:nucleic acid binding"/>
    <property type="evidence" value="ECO:0007669"/>
    <property type="project" value="InterPro"/>
</dbReference>
<feature type="compositionally biased region" description="Low complexity" evidence="2">
    <location>
        <begin position="294"/>
        <end position="308"/>
    </location>
</feature>
<feature type="compositionally biased region" description="Polar residues" evidence="2">
    <location>
        <begin position="263"/>
        <end position="279"/>
    </location>
</feature>
<dbReference type="EMBL" id="BKCJ010003381">
    <property type="protein sequence ID" value="GEU54739.1"/>
    <property type="molecule type" value="Genomic_DNA"/>
</dbReference>
<dbReference type="InterPro" id="IPR039537">
    <property type="entry name" value="Retrotran_Ty1/copia-like"/>
</dbReference>
<dbReference type="PANTHER" id="PTHR42648:SF32">
    <property type="entry name" value="RIBONUCLEASE H-LIKE DOMAIN, GAG-PRE-INTEGRASE DOMAIN PROTEIN-RELATED"/>
    <property type="match status" value="1"/>
</dbReference>
<keyword evidence="1" id="KW-0378">Hydrolase</keyword>
<dbReference type="InterPro" id="IPR012337">
    <property type="entry name" value="RNaseH-like_sf"/>
</dbReference>
<dbReference type="AlphaFoldDB" id="A0A6L2L0I0"/>
<dbReference type="GO" id="GO:0008233">
    <property type="term" value="F:peptidase activity"/>
    <property type="evidence" value="ECO:0007669"/>
    <property type="project" value="UniProtKB-KW"/>
</dbReference>
<sequence length="699" mass="77485">MRIEQYFLMSDYSLWEVILNGDYRVPTRIIKGVIQPVAPTTVEQKLARKNELKARGSHSESLDQIHDRLQKLISQLEIHGVSLSQEDVNLKFLRSLLYEWKTHTLIWRNKADLEEQSLDDLFNSLKIYEAELVLLSVYAVCAKMPVSSLPNVDSLSNAVIYSFFASQSTSHQLDNEDLNYDWSYQVEEEPANFALMAFYLRALLLILRNIHATQTPIAVETDHPAFNVQLSPTKPEQNLSHTTRHNAPIIEDWVSDSEDGSETKASQIVPSFVRSSEQVKTPRHSVQPVETSIPAANPKPASPKSNSSGKRRNRKAFFVLLTQSKPVSITAVRLVSAAVPKIKALVVSAAQDPSQTWLGSQSESNHPICVQGNPQYALKDNGVIDSGCSRHMIGNMSYLSNFEELNGGYVIFGGNPKGGKISGIGKIKTENQLSLKGKVIRSDNGTEFKNNDLNQFCGLKGIKREFSVPRTPQQNGIAERKNRTLIEAARTMLADLLLTILFWAEAKNDGDAAFDGKEHDFDAKKPESEVNVSPSSMFEDCSDNSINEVNAARTIVPTVGQNSPNSTNTFSAVGPSNNAASPTYGKSSFIDASQLSDDPDMPELEDITYSDDEDDVGTEADFNNLETSITVSPIPTKRVHKDHHVSQIISDLSLTTQTRSMARVVKDQGGLSQMFCWDLTLRDDIDGITISYHSLIHKG</sequence>
<feature type="region of interest" description="Disordered" evidence="2">
    <location>
        <begin position="255"/>
        <end position="310"/>
    </location>
</feature>
<dbReference type="SUPFAM" id="SSF53098">
    <property type="entry name" value="Ribonuclease H-like"/>
    <property type="match status" value="1"/>
</dbReference>
<proteinExistence type="predicted"/>
<organism evidence="4">
    <name type="scientific">Tanacetum cinerariifolium</name>
    <name type="common">Dalmatian daisy</name>
    <name type="synonym">Chrysanthemum cinerariifolium</name>
    <dbReference type="NCBI Taxonomy" id="118510"/>
    <lineage>
        <taxon>Eukaryota</taxon>
        <taxon>Viridiplantae</taxon>
        <taxon>Streptophyta</taxon>
        <taxon>Embryophyta</taxon>
        <taxon>Tracheophyta</taxon>
        <taxon>Spermatophyta</taxon>
        <taxon>Magnoliopsida</taxon>
        <taxon>eudicotyledons</taxon>
        <taxon>Gunneridae</taxon>
        <taxon>Pentapetalae</taxon>
        <taxon>asterids</taxon>
        <taxon>campanulids</taxon>
        <taxon>Asterales</taxon>
        <taxon>Asteraceae</taxon>
        <taxon>Asteroideae</taxon>
        <taxon>Anthemideae</taxon>
        <taxon>Anthemidinae</taxon>
        <taxon>Tanacetum</taxon>
    </lineage>
</organism>
<dbReference type="GO" id="GO:0006508">
    <property type="term" value="P:proteolysis"/>
    <property type="evidence" value="ECO:0007669"/>
    <property type="project" value="UniProtKB-KW"/>
</dbReference>
<dbReference type="PROSITE" id="PS50994">
    <property type="entry name" value="INTEGRASE"/>
    <property type="match status" value="1"/>
</dbReference>
<keyword evidence="1" id="KW-0645">Protease</keyword>
<evidence type="ECO:0000256" key="2">
    <source>
        <dbReference type="SAM" id="MobiDB-lite"/>
    </source>
</evidence>
<dbReference type="InterPro" id="IPR001584">
    <property type="entry name" value="Integrase_cat-core"/>
</dbReference>
<dbReference type="InterPro" id="IPR054722">
    <property type="entry name" value="PolX-like_BBD"/>
</dbReference>
<dbReference type="Gene3D" id="3.30.420.10">
    <property type="entry name" value="Ribonuclease H-like superfamily/Ribonuclease H"/>
    <property type="match status" value="1"/>
</dbReference>
<evidence type="ECO:0000313" key="4">
    <source>
        <dbReference type="EMBL" id="GEU54739.1"/>
    </source>
</evidence>
<name>A0A6L2L0I0_TANCI</name>
<protein>
    <submittedName>
        <fullName evidence="4">Ribonuclease H-like domain-containing protein</fullName>
    </submittedName>
</protein>
<dbReference type="Pfam" id="PF22936">
    <property type="entry name" value="Pol_BBD"/>
    <property type="match status" value="1"/>
</dbReference>